<keyword evidence="2" id="KW-0808">Transferase</keyword>
<feature type="compositionally biased region" description="Basic and acidic residues" evidence="3">
    <location>
        <begin position="1"/>
        <end position="22"/>
    </location>
</feature>
<dbReference type="OrthoDB" id="514248at2759"/>
<dbReference type="Pfam" id="PF05971">
    <property type="entry name" value="Methyltransf_10"/>
    <property type="match status" value="1"/>
</dbReference>
<reference evidence="4" key="1">
    <citation type="journal article" date="2021" name="IMA Fungus">
        <title>Genomic characterization of three marine fungi, including Emericellopsis atlantica sp. nov. with signatures of a generalist lifestyle and marine biomass degradation.</title>
        <authorList>
            <person name="Hagestad O.C."/>
            <person name="Hou L."/>
            <person name="Andersen J.H."/>
            <person name="Hansen E.H."/>
            <person name="Altermark B."/>
            <person name="Li C."/>
            <person name="Kuhnert E."/>
            <person name="Cox R.J."/>
            <person name="Crous P.W."/>
            <person name="Spatafora J.W."/>
            <person name="Lail K."/>
            <person name="Amirebrahimi M."/>
            <person name="Lipzen A."/>
            <person name="Pangilinan J."/>
            <person name="Andreopoulos W."/>
            <person name="Hayes R.D."/>
            <person name="Ng V."/>
            <person name="Grigoriev I.V."/>
            <person name="Jackson S.A."/>
            <person name="Sutton T.D.S."/>
            <person name="Dobson A.D.W."/>
            <person name="Rama T."/>
        </authorList>
    </citation>
    <scope>NUCLEOTIDE SEQUENCE</scope>
    <source>
        <strain evidence="4">TS7</strain>
    </source>
</reference>
<organism evidence="4 5">
    <name type="scientific">Emericellopsis atlantica</name>
    <dbReference type="NCBI Taxonomy" id="2614577"/>
    <lineage>
        <taxon>Eukaryota</taxon>
        <taxon>Fungi</taxon>
        <taxon>Dikarya</taxon>
        <taxon>Ascomycota</taxon>
        <taxon>Pezizomycotina</taxon>
        <taxon>Sordariomycetes</taxon>
        <taxon>Hypocreomycetidae</taxon>
        <taxon>Hypocreales</taxon>
        <taxon>Bionectriaceae</taxon>
        <taxon>Emericellopsis</taxon>
    </lineage>
</organism>
<dbReference type="Proteomes" id="UP000887229">
    <property type="component" value="Unassembled WGS sequence"/>
</dbReference>
<dbReference type="AlphaFoldDB" id="A0A9P7ZMF2"/>
<name>A0A9P7ZMF2_9HYPO</name>
<dbReference type="GO" id="GO:0008168">
    <property type="term" value="F:methyltransferase activity"/>
    <property type="evidence" value="ECO:0007669"/>
    <property type="project" value="UniProtKB-KW"/>
</dbReference>
<dbReference type="GeneID" id="70288241"/>
<dbReference type="InterPro" id="IPR010286">
    <property type="entry name" value="METTL16/RlmF"/>
</dbReference>
<dbReference type="PANTHER" id="PTHR13393">
    <property type="entry name" value="SAM-DEPENDENT METHYLTRANSFERASE"/>
    <property type="match status" value="1"/>
</dbReference>
<evidence type="ECO:0000256" key="3">
    <source>
        <dbReference type="SAM" id="MobiDB-lite"/>
    </source>
</evidence>
<gene>
    <name evidence="4" type="ORF">F5Z01DRAFT_102837</name>
</gene>
<accession>A0A9P7ZMF2</accession>
<evidence type="ECO:0000313" key="5">
    <source>
        <dbReference type="Proteomes" id="UP000887229"/>
    </source>
</evidence>
<protein>
    <recommendedName>
        <fullName evidence="6">U6 small nuclear RNA (adenine-(43)-N(6))-methyltransferase</fullName>
    </recommendedName>
</protein>
<evidence type="ECO:0008006" key="6">
    <source>
        <dbReference type="Google" id="ProtNLM"/>
    </source>
</evidence>
<dbReference type="GO" id="GO:0005634">
    <property type="term" value="C:nucleus"/>
    <property type="evidence" value="ECO:0007669"/>
    <property type="project" value="TreeGrafter"/>
</dbReference>
<keyword evidence="5" id="KW-1185">Reference proteome</keyword>
<dbReference type="PANTHER" id="PTHR13393:SF0">
    <property type="entry name" value="RNA N6-ADENOSINE-METHYLTRANSFERASE METTL16"/>
    <property type="match status" value="1"/>
</dbReference>
<dbReference type="InterPro" id="IPR029063">
    <property type="entry name" value="SAM-dependent_MTases_sf"/>
</dbReference>
<feature type="compositionally biased region" description="Basic and acidic residues" evidence="3">
    <location>
        <begin position="30"/>
        <end position="39"/>
    </location>
</feature>
<proteinExistence type="predicted"/>
<evidence type="ECO:0000256" key="2">
    <source>
        <dbReference type="ARBA" id="ARBA00022679"/>
    </source>
</evidence>
<dbReference type="RefSeq" id="XP_046118285.1">
    <property type="nucleotide sequence ID" value="XM_046257338.1"/>
</dbReference>
<comment type="caution">
    <text evidence="4">The sequence shown here is derived from an EMBL/GenBank/DDBJ whole genome shotgun (WGS) entry which is preliminary data.</text>
</comment>
<evidence type="ECO:0000313" key="4">
    <source>
        <dbReference type="EMBL" id="KAG9254361.1"/>
    </source>
</evidence>
<dbReference type="Gene3D" id="3.40.50.150">
    <property type="entry name" value="Vaccinia Virus protein VP39"/>
    <property type="match status" value="1"/>
</dbReference>
<sequence length="473" mass="52913">MDGKRKQPHDEPETTGEPHEARGSSGAKMQSHEPSDPERRWNELYAEPVDFKELSLRDAAFAAVVKGRDVNFNDPKAVQALTKALLKRDFGLCLETPDDRLCPPVANRHNYILWLKKLLDSTCYEPRSAGVLGLDIGTGASCIYPLLGCTQRPWSFIATDIDPKSLEFAERNVKRNGLEAKIKVVPRQPTDKLIPLDDLGIDAIDFCMTNPPFYTSDEQMRKSAEAKDRPPSTACTGAAVEMVTTGGEVGFVKRIIEESLEMKHRVGWYTSMVGFLASVIAIVEELRTHGIHNYAVTEFVQGNKTRRWAVGWSFRTMRPAQAIARGSASATLRAYLPPVSEADVARLELGGSISKTANGIRDAIGELDLMHWVWDQQKMQGTGRAADNVWNRAWRRKKKKMEMDGETIDVRERQDAAFGFEVWIRVGKHEMVVGCRWLEGHDAKLFESFQGFLTSAAKAQGSLLKVHNNKPKC</sequence>
<dbReference type="EMBL" id="MU251254">
    <property type="protein sequence ID" value="KAG9254361.1"/>
    <property type="molecule type" value="Genomic_DNA"/>
</dbReference>
<dbReference type="SUPFAM" id="SSF53335">
    <property type="entry name" value="S-adenosyl-L-methionine-dependent methyltransferases"/>
    <property type="match status" value="1"/>
</dbReference>
<feature type="region of interest" description="Disordered" evidence="3">
    <location>
        <begin position="1"/>
        <end position="39"/>
    </location>
</feature>
<dbReference type="CDD" id="cd02440">
    <property type="entry name" value="AdoMet_MTases"/>
    <property type="match status" value="1"/>
</dbReference>
<evidence type="ECO:0000256" key="1">
    <source>
        <dbReference type="ARBA" id="ARBA00022603"/>
    </source>
</evidence>
<dbReference type="GO" id="GO:0070475">
    <property type="term" value="P:rRNA base methylation"/>
    <property type="evidence" value="ECO:0007669"/>
    <property type="project" value="TreeGrafter"/>
</dbReference>
<keyword evidence="1" id="KW-0489">Methyltransferase</keyword>